<evidence type="ECO:0000313" key="3">
    <source>
        <dbReference type="EMBL" id="SEN83898.1"/>
    </source>
</evidence>
<dbReference type="STRING" id="501024.RTCCBAU85039_2408"/>
<accession>A0A1H8JUL4</accession>
<gene>
    <name evidence="2" type="ORF">RTCCBAU85039_2408</name>
    <name evidence="3" type="ORF">SAMN05216228_100850</name>
</gene>
<name>A0A1H8JUL4_9HYPH</name>
<protein>
    <recommendedName>
        <fullName evidence="6">Helix-turn-helix domain-containing protein</fullName>
    </recommendedName>
</protein>
<dbReference type="Proteomes" id="UP000198939">
    <property type="component" value="Unassembled WGS sequence"/>
</dbReference>
<dbReference type="EMBL" id="FOCV01000008">
    <property type="protein sequence ID" value="SEN83898.1"/>
    <property type="molecule type" value="Genomic_DNA"/>
</dbReference>
<reference evidence="2" key="1">
    <citation type="submission" date="2016-10" db="EMBL/GenBank/DDBJ databases">
        <authorList>
            <person name="de Groot N.N."/>
        </authorList>
    </citation>
    <scope>NUCLEOTIDE SEQUENCE [LARGE SCALE GENOMIC DNA]</scope>
    <source>
        <strain evidence="2">CCBAU85039</strain>
    </source>
</reference>
<reference evidence="4" key="2">
    <citation type="submission" date="2016-10" db="EMBL/GenBank/DDBJ databases">
        <authorList>
            <person name="Wibberg D."/>
        </authorList>
    </citation>
    <scope>NUCLEOTIDE SEQUENCE [LARGE SCALE GENOMIC DNA]</scope>
</reference>
<organism evidence="2 4">
    <name type="scientific">Rhizobium tibeticum</name>
    <dbReference type="NCBI Taxonomy" id="501024"/>
    <lineage>
        <taxon>Bacteria</taxon>
        <taxon>Pseudomonadati</taxon>
        <taxon>Pseudomonadota</taxon>
        <taxon>Alphaproteobacteria</taxon>
        <taxon>Hyphomicrobiales</taxon>
        <taxon>Rhizobiaceae</taxon>
        <taxon>Rhizobium/Agrobacterium group</taxon>
        <taxon>Rhizobium</taxon>
    </lineage>
</organism>
<dbReference type="OrthoDB" id="10001280at2"/>
<evidence type="ECO:0000313" key="2">
    <source>
        <dbReference type="EMBL" id="SEH79515.1"/>
    </source>
</evidence>
<feature type="region of interest" description="Disordered" evidence="1">
    <location>
        <begin position="65"/>
        <end position="91"/>
    </location>
</feature>
<reference evidence="3 5" key="3">
    <citation type="submission" date="2016-10" db="EMBL/GenBank/DDBJ databases">
        <authorList>
            <person name="Varghese N."/>
            <person name="Submissions S."/>
        </authorList>
    </citation>
    <scope>NUCLEOTIDE SEQUENCE [LARGE SCALE GENOMIC DNA]</scope>
    <source>
        <strain evidence="3 5">CGMCC 1.7071</strain>
    </source>
</reference>
<keyword evidence="5" id="KW-1185">Reference proteome</keyword>
<sequence length="91" mass="10117">MTANAYSGADANFLTLAEAAKIAGRSYSWARDCAVDGRLDARRFSSGGKIHVTVASLTNVIEDERQRQALQSPRRPRFKQRNHLRLAVDNT</sequence>
<evidence type="ECO:0000313" key="5">
    <source>
        <dbReference type="Proteomes" id="UP000198939"/>
    </source>
</evidence>
<proteinExistence type="predicted"/>
<dbReference type="EMBL" id="FNXB01000010">
    <property type="protein sequence ID" value="SEH79515.1"/>
    <property type="molecule type" value="Genomic_DNA"/>
</dbReference>
<evidence type="ECO:0000256" key="1">
    <source>
        <dbReference type="SAM" id="MobiDB-lite"/>
    </source>
</evidence>
<dbReference type="Proteomes" id="UP000183063">
    <property type="component" value="Unassembled WGS sequence"/>
</dbReference>
<dbReference type="RefSeq" id="WP_072375054.1">
    <property type="nucleotide sequence ID" value="NZ_FNXB01000010.1"/>
</dbReference>
<dbReference type="AlphaFoldDB" id="A0A1H8JUL4"/>
<evidence type="ECO:0008006" key="6">
    <source>
        <dbReference type="Google" id="ProtNLM"/>
    </source>
</evidence>
<evidence type="ECO:0000313" key="4">
    <source>
        <dbReference type="Proteomes" id="UP000183063"/>
    </source>
</evidence>
<feature type="compositionally biased region" description="Basic residues" evidence="1">
    <location>
        <begin position="74"/>
        <end position="84"/>
    </location>
</feature>